<feature type="domain" description="Transposase IS204/IS1001/IS1096/IS1165 zinc-finger" evidence="2">
    <location>
        <begin position="39"/>
        <end position="83"/>
    </location>
</feature>
<name>A0A1G8MA38_9ACTN</name>
<dbReference type="AlphaFoldDB" id="A0A1G8MA38"/>
<accession>A0A1G8MA38</accession>
<dbReference type="PANTHER" id="PTHR33498:SF1">
    <property type="entry name" value="TRANSPOSASE FOR INSERTION SEQUENCE ELEMENT IS1557"/>
    <property type="match status" value="1"/>
</dbReference>
<dbReference type="RefSeq" id="WP_218135792.1">
    <property type="nucleotide sequence ID" value="NZ_FNDJ01000006.1"/>
</dbReference>
<gene>
    <name evidence="3" type="ORF">SAMN05421869_106336</name>
</gene>
<protein>
    <submittedName>
        <fullName evidence="3">Transposase</fullName>
    </submittedName>
</protein>
<evidence type="ECO:0000313" key="4">
    <source>
        <dbReference type="Proteomes" id="UP000199202"/>
    </source>
</evidence>
<reference evidence="3 4" key="1">
    <citation type="submission" date="2016-10" db="EMBL/GenBank/DDBJ databases">
        <authorList>
            <person name="de Groot N.N."/>
        </authorList>
    </citation>
    <scope>NUCLEOTIDE SEQUENCE [LARGE SCALE GENOMIC DNA]</scope>
    <source>
        <strain evidence="3 4">CGMCC 4.6533</strain>
    </source>
</reference>
<dbReference type="Pfam" id="PF01610">
    <property type="entry name" value="DDE_Tnp_ISL3"/>
    <property type="match status" value="1"/>
</dbReference>
<feature type="domain" description="Transposase IS204/IS1001/IS1096/IS1165 DDE" evidence="1">
    <location>
        <begin position="160"/>
        <end position="204"/>
    </location>
</feature>
<dbReference type="InterPro" id="IPR002560">
    <property type="entry name" value="Transposase_DDE"/>
</dbReference>
<sequence>MDVSEHLQIFFPHLAGVCVEGVSRSGKSVRIQARTSTSQAACPTCGGVSKRVHSRYERRLVDAAVGGQETLIHLLVARFFCRNPRCGRQTFVEQVPGLTVRYGRHSHSLLQTLRSIALALDGRAGARLTSRLATAVSRMTLIRIIRALPDPILEAAPQVLGVDDFALRRGHRYGTILIDITTRLPIDMLDERSADALATWLTDHPGAQIICRDRARQLRRGRRPRCT</sequence>
<keyword evidence="4" id="KW-1185">Reference proteome</keyword>
<proteinExistence type="predicted"/>
<evidence type="ECO:0000313" key="3">
    <source>
        <dbReference type="EMBL" id="SDI64220.1"/>
    </source>
</evidence>
<dbReference type="PANTHER" id="PTHR33498">
    <property type="entry name" value="TRANSPOSASE FOR INSERTION SEQUENCE ELEMENT IS1557"/>
    <property type="match status" value="1"/>
</dbReference>
<evidence type="ECO:0000259" key="1">
    <source>
        <dbReference type="Pfam" id="PF01610"/>
    </source>
</evidence>
<evidence type="ECO:0000259" key="2">
    <source>
        <dbReference type="Pfam" id="PF14690"/>
    </source>
</evidence>
<dbReference type="EMBL" id="FNDJ01000006">
    <property type="protein sequence ID" value="SDI64220.1"/>
    <property type="molecule type" value="Genomic_DNA"/>
</dbReference>
<dbReference type="Proteomes" id="UP000199202">
    <property type="component" value="Unassembled WGS sequence"/>
</dbReference>
<dbReference type="STRING" id="633440.SAMN05421869_106336"/>
<dbReference type="InterPro" id="IPR047951">
    <property type="entry name" value="Transpos_ISL3"/>
</dbReference>
<dbReference type="Pfam" id="PF14690">
    <property type="entry name" value="Zn_ribbon_ISL3"/>
    <property type="match status" value="1"/>
</dbReference>
<organism evidence="3 4">
    <name type="scientific">Nonomuraea jiangxiensis</name>
    <dbReference type="NCBI Taxonomy" id="633440"/>
    <lineage>
        <taxon>Bacteria</taxon>
        <taxon>Bacillati</taxon>
        <taxon>Actinomycetota</taxon>
        <taxon>Actinomycetes</taxon>
        <taxon>Streptosporangiales</taxon>
        <taxon>Streptosporangiaceae</taxon>
        <taxon>Nonomuraea</taxon>
    </lineage>
</organism>
<dbReference type="InterPro" id="IPR029261">
    <property type="entry name" value="Transposase_Znf"/>
</dbReference>